<reference evidence="5" key="2">
    <citation type="submission" date="2021-12" db="EMBL/GenBank/DDBJ databases">
        <title>Resequencing data analysis of finger millet.</title>
        <authorList>
            <person name="Hatakeyama M."/>
            <person name="Aluri S."/>
            <person name="Balachadran M.T."/>
            <person name="Sivarajan S.R."/>
            <person name="Poveda L."/>
            <person name="Shimizu-Inatsugi R."/>
            <person name="Schlapbach R."/>
            <person name="Sreeman S.M."/>
            <person name="Shimizu K.K."/>
        </authorList>
    </citation>
    <scope>NUCLEOTIDE SEQUENCE</scope>
</reference>
<dbReference type="InterPro" id="IPR012951">
    <property type="entry name" value="BBE"/>
</dbReference>
<dbReference type="Pfam" id="PF08031">
    <property type="entry name" value="BBE"/>
    <property type="match status" value="1"/>
</dbReference>
<dbReference type="EMBL" id="BQKI01000007">
    <property type="protein sequence ID" value="GJM98209.1"/>
    <property type="molecule type" value="Genomic_DNA"/>
</dbReference>
<evidence type="ECO:0000313" key="5">
    <source>
        <dbReference type="EMBL" id="GJM98209.1"/>
    </source>
</evidence>
<dbReference type="GO" id="GO:0003735">
    <property type="term" value="F:structural constituent of ribosome"/>
    <property type="evidence" value="ECO:0007669"/>
    <property type="project" value="InterPro"/>
</dbReference>
<dbReference type="PANTHER" id="PTHR11994">
    <property type="entry name" value="60S RIBOSOMAL PROTEIN L11-RELATED"/>
    <property type="match status" value="1"/>
</dbReference>
<keyword evidence="2" id="KW-0689">Ribosomal protein</keyword>
<sequence length="154" mass="17684">MASEKKQSNPMREIKVQKLVLNISVGESGDRLTRAAKVGTVPILAYQIFARYDPSTGIYGMDFYVVLERAGYRVARRRRCKSRVGIQHRVTKEDSMKWFQNVVVGNVSSYEAGKVWGEKYFKDNYQRLAVAKGQIDPDDYFRNEQSVPPLVRSQ</sequence>
<proteinExistence type="inferred from homology"/>
<keyword evidence="6" id="KW-1185">Reference proteome</keyword>
<dbReference type="GO" id="GO:0016491">
    <property type="term" value="F:oxidoreductase activity"/>
    <property type="evidence" value="ECO:0007669"/>
    <property type="project" value="InterPro"/>
</dbReference>
<dbReference type="GO" id="GO:1990904">
    <property type="term" value="C:ribonucleoprotein complex"/>
    <property type="evidence" value="ECO:0007669"/>
    <property type="project" value="UniProtKB-KW"/>
</dbReference>
<evidence type="ECO:0000256" key="1">
    <source>
        <dbReference type="ARBA" id="ARBA00008553"/>
    </source>
</evidence>
<evidence type="ECO:0000313" key="6">
    <source>
        <dbReference type="Proteomes" id="UP001054889"/>
    </source>
</evidence>
<keyword evidence="3" id="KW-0687">Ribonucleoprotein</keyword>
<dbReference type="Gene3D" id="3.30.1440.10">
    <property type="match status" value="2"/>
</dbReference>
<organism evidence="5 6">
    <name type="scientific">Eleusine coracana subsp. coracana</name>
    <dbReference type="NCBI Taxonomy" id="191504"/>
    <lineage>
        <taxon>Eukaryota</taxon>
        <taxon>Viridiplantae</taxon>
        <taxon>Streptophyta</taxon>
        <taxon>Embryophyta</taxon>
        <taxon>Tracheophyta</taxon>
        <taxon>Spermatophyta</taxon>
        <taxon>Magnoliopsida</taxon>
        <taxon>Liliopsida</taxon>
        <taxon>Poales</taxon>
        <taxon>Poaceae</taxon>
        <taxon>PACMAD clade</taxon>
        <taxon>Chloridoideae</taxon>
        <taxon>Cynodonteae</taxon>
        <taxon>Eleusininae</taxon>
        <taxon>Eleusine</taxon>
    </lineage>
</organism>
<comment type="caution">
    <text evidence="5">The sequence shown here is derived from an EMBL/GenBank/DDBJ whole genome shotgun (WGS) entry which is preliminary data.</text>
</comment>
<dbReference type="InterPro" id="IPR002132">
    <property type="entry name" value="Ribosomal_uL5"/>
</dbReference>
<comment type="similarity">
    <text evidence="1">Belongs to the universal ribosomal protein uL5 family.</text>
</comment>
<dbReference type="AlphaFoldDB" id="A0AAV5CJL5"/>
<evidence type="ECO:0000256" key="2">
    <source>
        <dbReference type="ARBA" id="ARBA00022980"/>
    </source>
</evidence>
<feature type="domain" description="Berberine/berberine-like" evidence="4">
    <location>
        <begin position="114"/>
        <end position="148"/>
    </location>
</feature>
<dbReference type="GO" id="GO:0050660">
    <property type="term" value="F:flavin adenine dinucleotide binding"/>
    <property type="evidence" value="ECO:0007669"/>
    <property type="project" value="InterPro"/>
</dbReference>
<name>A0AAV5CJL5_ELECO</name>
<gene>
    <name evidence="5" type="primary">ga15197</name>
    <name evidence="5" type="ORF">PR202_ga15197</name>
</gene>
<evidence type="ECO:0000256" key="3">
    <source>
        <dbReference type="ARBA" id="ARBA00023274"/>
    </source>
</evidence>
<dbReference type="GO" id="GO:0005840">
    <property type="term" value="C:ribosome"/>
    <property type="evidence" value="ECO:0007669"/>
    <property type="project" value="UniProtKB-KW"/>
</dbReference>
<dbReference type="Proteomes" id="UP001054889">
    <property type="component" value="Unassembled WGS sequence"/>
</dbReference>
<evidence type="ECO:0000259" key="4">
    <source>
        <dbReference type="Pfam" id="PF08031"/>
    </source>
</evidence>
<dbReference type="GO" id="GO:0006412">
    <property type="term" value="P:translation"/>
    <property type="evidence" value="ECO:0007669"/>
    <property type="project" value="InterPro"/>
</dbReference>
<protein>
    <recommendedName>
        <fullName evidence="4">Berberine/berberine-like domain-containing protein</fullName>
    </recommendedName>
</protein>
<dbReference type="InterPro" id="IPR022803">
    <property type="entry name" value="Ribosomal_uL5_dom_sf"/>
</dbReference>
<accession>A0AAV5CJL5</accession>
<dbReference type="SUPFAM" id="SSF55282">
    <property type="entry name" value="RL5-like"/>
    <property type="match status" value="1"/>
</dbReference>
<dbReference type="FunFam" id="3.30.1440.10:FF:000007">
    <property type="entry name" value="Uncharacterized protein"/>
    <property type="match status" value="1"/>
</dbReference>
<reference evidence="5" key="1">
    <citation type="journal article" date="2018" name="DNA Res.">
        <title>Multiple hybrid de novo genome assembly of finger millet, an orphan allotetraploid crop.</title>
        <authorList>
            <person name="Hatakeyama M."/>
            <person name="Aluri S."/>
            <person name="Balachadran M.T."/>
            <person name="Sivarajan S.R."/>
            <person name="Patrignani A."/>
            <person name="Gruter S."/>
            <person name="Poveda L."/>
            <person name="Shimizu-Inatsugi R."/>
            <person name="Baeten J."/>
            <person name="Francoijs K.J."/>
            <person name="Nataraja K.N."/>
            <person name="Reddy Y.A.N."/>
            <person name="Phadnis S."/>
            <person name="Ravikumar R.L."/>
            <person name="Schlapbach R."/>
            <person name="Sreeman S.M."/>
            <person name="Shimizu K.K."/>
        </authorList>
    </citation>
    <scope>NUCLEOTIDE SEQUENCE</scope>
</reference>